<dbReference type="OrthoDB" id="1451155at2"/>
<keyword evidence="1" id="KW-1133">Transmembrane helix</keyword>
<keyword evidence="3" id="KW-1185">Reference proteome</keyword>
<evidence type="ECO:0000313" key="3">
    <source>
        <dbReference type="Proteomes" id="UP000326994"/>
    </source>
</evidence>
<organism evidence="2 3">
    <name type="scientific">Patiriisocius marinistellae</name>
    <dbReference type="NCBI Taxonomy" id="2494560"/>
    <lineage>
        <taxon>Bacteria</taxon>
        <taxon>Pseudomonadati</taxon>
        <taxon>Bacteroidota</taxon>
        <taxon>Flavobacteriia</taxon>
        <taxon>Flavobacteriales</taxon>
        <taxon>Flavobacteriaceae</taxon>
        <taxon>Patiriisocius</taxon>
    </lineage>
</organism>
<feature type="transmembrane region" description="Helical" evidence="1">
    <location>
        <begin position="7"/>
        <end position="26"/>
    </location>
</feature>
<name>A0A5J4FZ13_9FLAO</name>
<dbReference type="AlphaFoldDB" id="A0A5J4FZ13"/>
<reference evidence="2 3" key="1">
    <citation type="submission" date="2019-08" db="EMBL/GenBank/DDBJ databases">
        <title>Ulvibacter marinistellae sp. nov., isolated from a starfish, Patiria pectinifera.</title>
        <authorList>
            <person name="Kawano K."/>
            <person name="Ushijima N."/>
            <person name="Kihara M."/>
            <person name="Itoh H."/>
        </authorList>
    </citation>
    <scope>NUCLEOTIDE SEQUENCE [LARGE SCALE GENOMIC DNA]</scope>
    <source>
        <strain evidence="2 3">KK4</strain>
    </source>
</reference>
<dbReference type="Proteomes" id="UP000326994">
    <property type="component" value="Unassembled WGS sequence"/>
</dbReference>
<feature type="transmembrane region" description="Helical" evidence="1">
    <location>
        <begin position="46"/>
        <end position="65"/>
    </location>
</feature>
<accession>A0A5J4FZ13</accession>
<dbReference type="EMBL" id="BKCF01000001">
    <property type="protein sequence ID" value="GEQ85406.1"/>
    <property type="molecule type" value="Genomic_DNA"/>
</dbReference>
<comment type="caution">
    <text evidence="2">The sequence shown here is derived from an EMBL/GenBank/DDBJ whole genome shotgun (WGS) entry which is preliminary data.</text>
</comment>
<keyword evidence="1" id="KW-0472">Membrane</keyword>
<gene>
    <name evidence="2" type="ORF">ULMS_09140</name>
</gene>
<dbReference type="RefSeq" id="WP_151893327.1">
    <property type="nucleotide sequence ID" value="NZ_BKCF01000001.1"/>
</dbReference>
<proteinExistence type="predicted"/>
<evidence type="ECO:0000256" key="1">
    <source>
        <dbReference type="SAM" id="Phobius"/>
    </source>
</evidence>
<sequence>MKLSPKILLYIITVAVIVAAIVWEFYVQQWLSYQPDNGVDVIRTDLFVIWPVVLTLVGVSLFRIFGPKKD</sequence>
<evidence type="ECO:0000313" key="2">
    <source>
        <dbReference type="EMBL" id="GEQ85406.1"/>
    </source>
</evidence>
<keyword evidence="1" id="KW-0812">Transmembrane</keyword>
<protein>
    <submittedName>
        <fullName evidence="2">Uncharacterized protein</fullName>
    </submittedName>
</protein>